<accession>A0A4Y9S9V9</accession>
<organism evidence="1 2">
    <name type="scientific">Zemynaea arenosa</name>
    <dbReference type="NCBI Taxonomy" id="2561931"/>
    <lineage>
        <taxon>Bacteria</taxon>
        <taxon>Pseudomonadati</taxon>
        <taxon>Pseudomonadota</taxon>
        <taxon>Betaproteobacteria</taxon>
        <taxon>Burkholderiales</taxon>
        <taxon>Oxalobacteraceae</taxon>
        <taxon>Telluria group</taxon>
        <taxon>Zemynaea</taxon>
    </lineage>
</organism>
<evidence type="ECO:0000313" key="2">
    <source>
        <dbReference type="Proteomes" id="UP000298438"/>
    </source>
</evidence>
<dbReference type="EMBL" id="SPVF01000187">
    <property type="protein sequence ID" value="TFW17321.1"/>
    <property type="molecule type" value="Genomic_DNA"/>
</dbReference>
<proteinExistence type="predicted"/>
<dbReference type="NCBIfam" id="TIGR02532">
    <property type="entry name" value="IV_pilin_GFxxxE"/>
    <property type="match status" value="1"/>
</dbReference>
<keyword evidence="2" id="KW-1185">Reference proteome</keyword>
<dbReference type="RefSeq" id="WP_135207991.1">
    <property type="nucleotide sequence ID" value="NZ_SPVF01000187.1"/>
</dbReference>
<name>A0A4Y9S9V9_9BURK</name>
<evidence type="ECO:0000313" key="1">
    <source>
        <dbReference type="EMBL" id="TFW17321.1"/>
    </source>
</evidence>
<sequence>MKQARCRGFTLLELAVCLCVFLILLGVLGNRLLFYRMQAERVQVQQTVSNMRTGLYARAGLAQNAGDLERLANMNPLSFLDRIPTNYIGEYYSPDIEKLPRGVWLYDKSDRSLVYLLNHRNFFSDGNPNLLKFKVKFLRLPQNNAKPSDAPGINAGVVLTQVDVTS</sequence>
<gene>
    <name evidence="1" type="ORF">E4L96_14780</name>
</gene>
<dbReference type="Pfam" id="PF07963">
    <property type="entry name" value="N_methyl"/>
    <property type="match status" value="1"/>
</dbReference>
<dbReference type="InterPro" id="IPR012902">
    <property type="entry name" value="N_methyl_site"/>
</dbReference>
<dbReference type="OrthoDB" id="5405523at2"/>
<comment type="caution">
    <text evidence="1">The sequence shown here is derived from an EMBL/GenBank/DDBJ whole genome shotgun (WGS) entry which is preliminary data.</text>
</comment>
<dbReference type="Proteomes" id="UP000298438">
    <property type="component" value="Unassembled WGS sequence"/>
</dbReference>
<protein>
    <submittedName>
        <fullName evidence="1">Type II secretion system protein</fullName>
    </submittedName>
</protein>
<dbReference type="AlphaFoldDB" id="A0A4Y9S9V9"/>
<reference evidence="1 2" key="1">
    <citation type="submission" date="2019-03" db="EMBL/GenBank/DDBJ databases">
        <title>Draft Genome Sequence of Massilia arenosa sp. nov., a Novel Massilia Species Isolated from a Sandy-loam Maize Soil.</title>
        <authorList>
            <person name="Raths R."/>
            <person name="Peta V."/>
            <person name="Bucking H."/>
        </authorList>
    </citation>
    <scope>NUCLEOTIDE SEQUENCE [LARGE SCALE GENOMIC DNA]</scope>
    <source>
        <strain evidence="1 2">MC02</strain>
    </source>
</reference>